<dbReference type="Proteomes" id="UP000886523">
    <property type="component" value="Unassembled WGS sequence"/>
</dbReference>
<dbReference type="InterPro" id="IPR036249">
    <property type="entry name" value="Thioredoxin-like_sf"/>
</dbReference>
<dbReference type="Pfam" id="PF13911">
    <property type="entry name" value="AhpC-TSA_2"/>
    <property type="match status" value="1"/>
</dbReference>
<dbReference type="OrthoDB" id="40334at2759"/>
<sequence length="361" mass="40492">MASYSPQLNTVPHERKAGNAWEELRDPWGFVAESSHAQEAVRERVLSLTLDSPDRKPAQRPEGKEFREYEDLSTADIFKASLLDVLDVEAKPVRFGTLFEDQLTIVVFIRHFWCPLCQDYIRSVIDNASEEALDHSGVKLVIIGNGSPAMAKAYKGMPSYNVFQCPYPIYVDPTRAVYNALGMTRRTLNSGAESEKCTYVRHGTLGSIGMALKNAFKMPIGKAGNPGQLGGEFLLGPGIRAEYAHRMSTTRSHTSIKRLLQLANVDMSPMPTNLQLFLDVDAEEQWMSTRQKEWDDMLRWKELRRWGMDPDYDFRDLELDGDSGICVTGPSQANLPRIGAWPIHALKLSSGDESWTSESSA</sequence>
<dbReference type="SUPFAM" id="SSF52833">
    <property type="entry name" value="Thioredoxin-like"/>
    <property type="match status" value="1"/>
</dbReference>
<evidence type="ECO:0000313" key="1">
    <source>
        <dbReference type="EMBL" id="KAF9517025.1"/>
    </source>
</evidence>
<dbReference type="CDD" id="cd02970">
    <property type="entry name" value="PRX_like2"/>
    <property type="match status" value="1"/>
</dbReference>
<keyword evidence="2" id="KW-1185">Reference proteome</keyword>
<dbReference type="PANTHER" id="PTHR28630:SF3">
    <property type="entry name" value="PEROXIREDOXIN-LIKE 2C"/>
    <property type="match status" value="1"/>
</dbReference>
<organism evidence="1 2">
    <name type="scientific">Hydnum rufescens UP504</name>
    <dbReference type="NCBI Taxonomy" id="1448309"/>
    <lineage>
        <taxon>Eukaryota</taxon>
        <taxon>Fungi</taxon>
        <taxon>Dikarya</taxon>
        <taxon>Basidiomycota</taxon>
        <taxon>Agaricomycotina</taxon>
        <taxon>Agaricomycetes</taxon>
        <taxon>Cantharellales</taxon>
        <taxon>Hydnaceae</taxon>
        <taxon>Hydnum</taxon>
    </lineage>
</organism>
<proteinExistence type="predicted"/>
<name>A0A9P6B3R2_9AGAM</name>
<evidence type="ECO:0008006" key="3">
    <source>
        <dbReference type="Google" id="ProtNLM"/>
    </source>
</evidence>
<dbReference type="AlphaFoldDB" id="A0A9P6B3R2"/>
<evidence type="ECO:0000313" key="2">
    <source>
        <dbReference type="Proteomes" id="UP000886523"/>
    </source>
</evidence>
<dbReference type="InterPro" id="IPR032801">
    <property type="entry name" value="PXL2A/B/C"/>
</dbReference>
<accession>A0A9P6B3R2</accession>
<comment type="caution">
    <text evidence="1">The sequence shown here is derived from an EMBL/GenBank/DDBJ whole genome shotgun (WGS) entry which is preliminary data.</text>
</comment>
<dbReference type="EMBL" id="MU128935">
    <property type="protein sequence ID" value="KAF9517025.1"/>
    <property type="molecule type" value="Genomic_DNA"/>
</dbReference>
<protein>
    <recommendedName>
        <fullName evidence="3">Thioredoxin-like protein</fullName>
    </recommendedName>
</protein>
<dbReference type="PANTHER" id="PTHR28630">
    <property type="match status" value="1"/>
</dbReference>
<gene>
    <name evidence="1" type="ORF">BS47DRAFT_1291551</name>
</gene>
<dbReference type="Gene3D" id="3.40.30.10">
    <property type="entry name" value="Glutaredoxin"/>
    <property type="match status" value="1"/>
</dbReference>
<reference evidence="1" key="1">
    <citation type="journal article" date="2020" name="Nat. Commun.">
        <title>Large-scale genome sequencing of mycorrhizal fungi provides insights into the early evolution of symbiotic traits.</title>
        <authorList>
            <person name="Miyauchi S."/>
            <person name="Kiss E."/>
            <person name="Kuo A."/>
            <person name="Drula E."/>
            <person name="Kohler A."/>
            <person name="Sanchez-Garcia M."/>
            <person name="Morin E."/>
            <person name="Andreopoulos B."/>
            <person name="Barry K.W."/>
            <person name="Bonito G."/>
            <person name="Buee M."/>
            <person name="Carver A."/>
            <person name="Chen C."/>
            <person name="Cichocki N."/>
            <person name="Clum A."/>
            <person name="Culley D."/>
            <person name="Crous P.W."/>
            <person name="Fauchery L."/>
            <person name="Girlanda M."/>
            <person name="Hayes R.D."/>
            <person name="Keri Z."/>
            <person name="LaButti K."/>
            <person name="Lipzen A."/>
            <person name="Lombard V."/>
            <person name="Magnuson J."/>
            <person name="Maillard F."/>
            <person name="Murat C."/>
            <person name="Nolan M."/>
            <person name="Ohm R.A."/>
            <person name="Pangilinan J."/>
            <person name="Pereira M.F."/>
            <person name="Perotto S."/>
            <person name="Peter M."/>
            <person name="Pfister S."/>
            <person name="Riley R."/>
            <person name="Sitrit Y."/>
            <person name="Stielow J.B."/>
            <person name="Szollosi G."/>
            <person name="Zifcakova L."/>
            <person name="Stursova M."/>
            <person name="Spatafora J.W."/>
            <person name="Tedersoo L."/>
            <person name="Vaario L.M."/>
            <person name="Yamada A."/>
            <person name="Yan M."/>
            <person name="Wang P."/>
            <person name="Xu J."/>
            <person name="Bruns T."/>
            <person name="Baldrian P."/>
            <person name="Vilgalys R."/>
            <person name="Dunand C."/>
            <person name="Henrissat B."/>
            <person name="Grigoriev I.V."/>
            <person name="Hibbett D."/>
            <person name="Nagy L.G."/>
            <person name="Martin F.M."/>
        </authorList>
    </citation>
    <scope>NUCLEOTIDE SEQUENCE</scope>
    <source>
        <strain evidence="1">UP504</strain>
    </source>
</reference>